<evidence type="ECO:0000259" key="14">
    <source>
        <dbReference type="PROSITE" id="PS51749"/>
    </source>
</evidence>
<keyword evidence="9 12" id="KW-0238">DNA-binding</keyword>
<evidence type="ECO:0000256" key="6">
    <source>
        <dbReference type="ARBA" id="ARBA00022842"/>
    </source>
</evidence>
<dbReference type="PROSITE" id="PS51749">
    <property type="entry name" value="HNH_CAS9"/>
    <property type="match status" value="1"/>
</dbReference>
<evidence type="ECO:0000256" key="2">
    <source>
        <dbReference type="ARBA" id="ARBA00022722"/>
    </source>
</evidence>
<keyword evidence="2 12" id="KW-0540">Nuclease</keyword>
<evidence type="ECO:0000313" key="15">
    <source>
        <dbReference type="EMBL" id="SEJ13197.1"/>
    </source>
</evidence>
<keyword evidence="10" id="KW-0464">Manganese</keyword>
<dbReference type="GO" id="GO:0003677">
    <property type="term" value="F:DNA binding"/>
    <property type="evidence" value="ECO:0007669"/>
    <property type="project" value="UniProtKB-UniRule"/>
</dbReference>
<proteinExistence type="predicted"/>
<comment type="cofactor">
    <cofactor evidence="1">
        <name>Mg(2+)</name>
        <dbReference type="ChEBI" id="CHEBI:18420"/>
    </cofactor>
</comment>
<protein>
    <submittedName>
        <fullName evidence="15">HNH endonuclease</fullName>
    </submittedName>
</protein>
<dbReference type="Pfam" id="PF13395">
    <property type="entry name" value="HNH_4"/>
    <property type="match status" value="1"/>
</dbReference>
<dbReference type="InterPro" id="IPR003615">
    <property type="entry name" value="HNH_nuc"/>
</dbReference>
<keyword evidence="8" id="KW-0051">Antiviral defense</keyword>
<evidence type="ECO:0000256" key="8">
    <source>
        <dbReference type="ARBA" id="ARBA00023118"/>
    </source>
</evidence>
<dbReference type="GO" id="GO:0051607">
    <property type="term" value="P:defense response to virus"/>
    <property type="evidence" value="ECO:0007669"/>
    <property type="project" value="UniProtKB-KW"/>
</dbReference>
<dbReference type="InterPro" id="IPR033114">
    <property type="entry name" value="HNH_CAS9"/>
</dbReference>
<dbReference type="GO" id="GO:0004519">
    <property type="term" value="F:endonuclease activity"/>
    <property type="evidence" value="ECO:0007669"/>
    <property type="project" value="UniProtKB-UniRule"/>
</dbReference>
<dbReference type="GO" id="GO:0003723">
    <property type="term" value="F:RNA binding"/>
    <property type="evidence" value="ECO:0007669"/>
    <property type="project" value="UniProtKB-UniRule"/>
</dbReference>
<evidence type="ECO:0000256" key="12">
    <source>
        <dbReference type="PROSITE-ProRule" id="PRU01085"/>
    </source>
</evidence>
<evidence type="ECO:0000256" key="11">
    <source>
        <dbReference type="ARBA" id="ARBA00046380"/>
    </source>
</evidence>
<dbReference type="RefSeq" id="WP_074746783.1">
    <property type="nucleotide sequence ID" value="NZ_FNYS01000013.1"/>
</dbReference>
<keyword evidence="7" id="KW-0694">RNA-binding</keyword>
<keyword evidence="3" id="KW-0479">Metal-binding</keyword>
<dbReference type="GeneID" id="82258982"/>
<keyword evidence="5 12" id="KW-0378">Hydrolase</keyword>
<evidence type="ECO:0000256" key="1">
    <source>
        <dbReference type="ARBA" id="ARBA00001946"/>
    </source>
</evidence>
<organism evidence="15 16">
    <name type="scientific">Myroides marinus</name>
    <dbReference type="NCBI Taxonomy" id="703342"/>
    <lineage>
        <taxon>Bacteria</taxon>
        <taxon>Pseudomonadati</taxon>
        <taxon>Bacteroidota</taxon>
        <taxon>Flavobacteriia</taxon>
        <taxon>Flavobacteriales</taxon>
        <taxon>Flavobacteriaceae</taxon>
        <taxon>Myroides</taxon>
    </lineage>
</organism>
<keyword evidence="4 12" id="KW-0255">Endonuclease</keyword>
<evidence type="ECO:0000256" key="13">
    <source>
        <dbReference type="SAM" id="MobiDB-lite"/>
    </source>
</evidence>
<evidence type="ECO:0000256" key="10">
    <source>
        <dbReference type="ARBA" id="ARBA00023211"/>
    </source>
</evidence>
<evidence type="ECO:0000256" key="7">
    <source>
        <dbReference type="ARBA" id="ARBA00022884"/>
    </source>
</evidence>
<dbReference type="Proteomes" id="UP000183077">
    <property type="component" value="Unassembled WGS sequence"/>
</dbReference>
<evidence type="ECO:0000256" key="4">
    <source>
        <dbReference type="ARBA" id="ARBA00022759"/>
    </source>
</evidence>
<comment type="subunit">
    <text evidence="11">Monomer. Binds crRNA and tracrRNA.</text>
</comment>
<evidence type="ECO:0000256" key="9">
    <source>
        <dbReference type="ARBA" id="ARBA00023125"/>
    </source>
</evidence>
<evidence type="ECO:0000256" key="3">
    <source>
        <dbReference type="ARBA" id="ARBA00022723"/>
    </source>
</evidence>
<feature type="domain" description="HNH Cas9-type" evidence="14">
    <location>
        <begin position="14"/>
        <end position="135"/>
    </location>
</feature>
<dbReference type="AlphaFoldDB" id="A0A1H6WGF8"/>
<gene>
    <name evidence="15" type="ORF">SAMN04488018_11337</name>
</gene>
<accession>A0A1H6WGF8</accession>
<dbReference type="EMBL" id="FNYS01000013">
    <property type="protein sequence ID" value="SEJ13197.1"/>
    <property type="molecule type" value="Genomic_DNA"/>
</dbReference>
<feature type="region of interest" description="Disordered" evidence="13">
    <location>
        <begin position="113"/>
        <end position="135"/>
    </location>
</feature>
<evidence type="ECO:0000256" key="5">
    <source>
        <dbReference type="ARBA" id="ARBA00022801"/>
    </source>
</evidence>
<dbReference type="GO" id="GO:0016787">
    <property type="term" value="F:hydrolase activity"/>
    <property type="evidence" value="ECO:0007669"/>
    <property type="project" value="UniProtKB-KW"/>
</dbReference>
<sequence>MKLELNLTRELKKNAKERAEMTTNINASKIEHEKFYKILQSEFGLANPTRNDIIRYKSYKKLNANGYRDLYNNKYILREKLFSKDIDVEHIIPQSRLFDDSFSNKTVVYREDNLKKRNSQQNEKQDFIITNRNLQ</sequence>
<name>A0A1H6WGF8_9FLAO</name>
<evidence type="ECO:0000313" key="16">
    <source>
        <dbReference type="Proteomes" id="UP000183077"/>
    </source>
</evidence>
<keyword evidence="6" id="KW-0460">Magnesium</keyword>
<dbReference type="GO" id="GO:0046872">
    <property type="term" value="F:metal ion binding"/>
    <property type="evidence" value="ECO:0007669"/>
    <property type="project" value="UniProtKB-KW"/>
</dbReference>
<reference evidence="15 16" key="1">
    <citation type="submission" date="2016-10" db="EMBL/GenBank/DDBJ databases">
        <authorList>
            <person name="de Groot N.N."/>
        </authorList>
    </citation>
    <scope>NUCLEOTIDE SEQUENCE [LARGE SCALE GENOMIC DNA]</scope>
    <source>
        <strain evidence="15 16">DSM 23048</strain>
    </source>
</reference>